<reference evidence="2 3" key="1">
    <citation type="submission" date="2018-03" db="EMBL/GenBank/DDBJ databases">
        <authorList>
            <person name="Montgomery M.T."/>
            <person name="Garlena R.A."/>
            <person name="Russell D.A."/>
            <person name="Pope W.H."/>
            <person name="Jacobs-Sera D."/>
            <person name="Hatfull G.F."/>
        </authorList>
    </citation>
    <scope>NUCLEOTIDE SEQUENCE [LARGE SCALE GENOMIC DNA]</scope>
</reference>
<keyword evidence="1" id="KW-0472">Membrane</keyword>
<keyword evidence="1" id="KW-0812">Transmembrane</keyword>
<keyword evidence="1" id="KW-1133">Transmembrane helix</keyword>
<evidence type="ECO:0000313" key="3">
    <source>
        <dbReference type="Proteomes" id="UP000248900"/>
    </source>
</evidence>
<evidence type="ECO:0000256" key="1">
    <source>
        <dbReference type="SAM" id="Phobius"/>
    </source>
</evidence>
<gene>
    <name evidence="2" type="primary">60</name>
    <name evidence="2" type="ORF">PBI_SITAR_60</name>
</gene>
<organism evidence="2 3">
    <name type="scientific">Gordonia phage Sitar</name>
    <dbReference type="NCBI Taxonomy" id="2182348"/>
    <lineage>
        <taxon>Viruses</taxon>
        <taxon>Duplodnaviria</taxon>
        <taxon>Heunggongvirae</taxon>
        <taxon>Uroviricota</taxon>
        <taxon>Caudoviricetes</taxon>
        <taxon>Stackebrandtviridae</taxon>
        <taxon>Schenleyvirinae</taxon>
        <taxon>Vividuovirus</taxon>
        <taxon>Vividuovirus sitar</taxon>
    </lineage>
</organism>
<feature type="transmembrane region" description="Helical" evidence="1">
    <location>
        <begin position="40"/>
        <end position="60"/>
    </location>
</feature>
<proteinExistence type="predicted"/>
<keyword evidence="3" id="KW-1185">Reference proteome</keyword>
<dbReference type="Proteomes" id="UP000248900">
    <property type="component" value="Segment"/>
</dbReference>
<dbReference type="EMBL" id="MH153809">
    <property type="protein sequence ID" value="AWT50558.1"/>
    <property type="molecule type" value="Genomic_DNA"/>
</dbReference>
<feature type="transmembrane region" description="Helical" evidence="1">
    <location>
        <begin position="6"/>
        <end position="28"/>
    </location>
</feature>
<protein>
    <submittedName>
        <fullName evidence="2">Uncharacterized protein</fullName>
    </submittedName>
</protein>
<accession>A0A2U9PFW2</accession>
<name>A0A2U9PFW2_9CAUD</name>
<evidence type="ECO:0000313" key="2">
    <source>
        <dbReference type="EMBL" id="AWT50558.1"/>
    </source>
</evidence>
<sequence>MNWRAATSTAAVIITCIAFVLLLGAVLLCERDPKAGGRGIIVFGLLFTITVAYAVGVWAAA</sequence>